<protein>
    <submittedName>
        <fullName evidence="7">Type VI secretion system tip protein VgrG</fullName>
    </submittedName>
</protein>
<dbReference type="Gene3D" id="3.55.50.10">
    <property type="entry name" value="Baseplate protein-like domains"/>
    <property type="match status" value="1"/>
</dbReference>
<reference evidence="8" key="1">
    <citation type="submission" date="2018-09" db="EMBL/GenBank/DDBJ databases">
        <authorList>
            <person name="Livingstone P.G."/>
            <person name="Whitworth D.E."/>
        </authorList>
    </citation>
    <scope>NUCLEOTIDE SEQUENCE [LARGE SCALE GENOMIC DNA]</scope>
    <source>
        <strain evidence="8">CA051B</strain>
    </source>
</reference>
<evidence type="ECO:0000313" key="7">
    <source>
        <dbReference type="EMBL" id="RKH63769.1"/>
    </source>
</evidence>
<dbReference type="InterPro" id="IPR037026">
    <property type="entry name" value="Vgr_OB-fold_dom_sf"/>
</dbReference>
<evidence type="ECO:0000256" key="1">
    <source>
        <dbReference type="ARBA" id="ARBA00004613"/>
    </source>
</evidence>
<proteinExistence type="inferred from homology"/>
<dbReference type="SUPFAM" id="SSF69279">
    <property type="entry name" value="Phage tail proteins"/>
    <property type="match status" value="2"/>
</dbReference>
<dbReference type="SUPFAM" id="SSF69255">
    <property type="entry name" value="gp5 N-terminal domain-like"/>
    <property type="match status" value="1"/>
</dbReference>
<dbReference type="InterPro" id="IPR017847">
    <property type="entry name" value="T6SS_RhsGE_Vgr_subset"/>
</dbReference>
<evidence type="ECO:0000256" key="4">
    <source>
        <dbReference type="SAM" id="MobiDB-lite"/>
    </source>
</evidence>
<evidence type="ECO:0000256" key="3">
    <source>
        <dbReference type="ARBA" id="ARBA00022525"/>
    </source>
</evidence>
<name>A0A3A8Q4Z5_9BACT</name>
<evidence type="ECO:0000259" key="6">
    <source>
        <dbReference type="Pfam" id="PF22178"/>
    </source>
</evidence>
<evidence type="ECO:0000256" key="2">
    <source>
        <dbReference type="ARBA" id="ARBA00005558"/>
    </source>
</evidence>
<evidence type="ECO:0000259" key="5">
    <source>
        <dbReference type="Pfam" id="PF04717"/>
    </source>
</evidence>
<dbReference type="AlphaFoldDB" id="A0A3A8Q4Z5"/>
<feature type="domain" description="Gp5/Type VI secretion system Vgr protein OB-fold" evidence="5">
    <location>
        <begin position="452"/>
        <end position="518"/>
    </location>
</feature>
<dbReference type="InterPro" id="IPR054030">
    <property type="entry name" value="Gp5_Vgr_C"/>
</dbReference>
<dbReference type="RefSeq" id="WP_120642871.1">
    <property type="nucleotide sequence ID" value="NZ_RAWB01000059.1"/>
</dbReference>
<dbReference type="InterPro" id="IPR050708">
    <property type="entry name" value="T6SS_VgrG/RHS"/>
</dbReference>
<comment type="caution">
    <text evidence="7">The sequence shown here is derived from an EMBL/GenBank/DDBJ whole genome shotgun (WGS) entry which is preliminary data.</text>
</comment>
<keyword evidence="3" id="KW-0964">Secreted</keyword>
<dbReference type="Proteomes" id="UP000272888">
    <property type="component" value="Unassembled WGS sequence"/>
</dbReference>
<comment type="subcellular location">
    <subcellularLocation>
        <location evidence="1">Secreted</location>
    </subcellularLocation>
</comment>
<dbReference type="InterPro" id="IPR006531">
    <property type="entry name" value="Gp5/Vgr_OB"/>
</dbReference>
<feature type="compositionally biased region" description="Polar residues" evidence="4">
    <location>
        <begin position="534"/>
        <end position="544"/>
    </location>
</feature>
<dbReference type="SUPFAM" id="SSF69349">
    <property type="entry name" value="Phage fibre proteins"/>
    <property type="match status" value="1"/>
</dbReference>
<dbReference type="Gene3D" id="2.40.50.230">
    <property type="entry name" value="Gp5 N-terminal domain"/>
    <property type="match status" value="1"/>
</dbReference>
<feature type="domain" description="Gp5/Type VI secretion system Vgr C-terminal trimerisation" evidence="6">
    <location>
        <begin position="535"/>
        <end position="646"/>
    </location>
</feature>
<accession>A0A3A8Q4Z5</accession>
<keyword evidence="8" id="KW-1185">Reference proteome</keyword>
<feature type="region of interest" description="Disordered" evidence="4">
    <location>
        <begin position="525"/>
        <end position="547"/>
    </location>
</feature>
<dbReference type="InterPro" id="IPR006533">
    <property type="entry name" value="T6SS_Vgr_RhsGE"/>
</dbReference>
<dbReference type="Gene3D" id="4.10.220.110">
    <property type="match status" value="1"/>
</dbReference>
<dbReference type="GO" id="GO:0005576">
    <property type="term" value="C:extracellular region"/>
    <property type="evidence" value="ECO:0007669"/>
    <property type="project" value="UniProtKB-SubCell"/>
</dbReference>
<dbReference type="Pfam" id="PF22178">
    <property type="entry name" value="Gp5_trimer_C"/>
    <property type="match status" value="1"/>
</dbReference>
<comment type="similarity">
    <text evidence="2">Belongs to the VgrG protein family.</text>
</comment>
<evidence type="ECO:0000313" key="8">
    <source>
        <dbReference type="Proteomes" id="UP000272888"/>
    </source>
</evidence>
<dbReference type="Pfam" id="PF05954">
    <property type="entry name" value="Phage_GPD"/>
    <property type="match status" value="1"/>
</dbReference>
<sequence>MSAFDERLQQAAQVSATATQLAKSLERGGLREAVAGALSLLGGSSPIPAVRFTFGTSDMPMSPWHVRRVQAREGLSELYEVLVDLVFDGPTTDVDAMLGSSCVLGVQRGTLSRQFMGIVRHTEDLGSLADKGVVRVHVVPALWTLSQRIDSYIFQAMSVPEVLMDVLEEALTPFKRKARLSLQREYPKREYCVQYAESDLDFILRLMKEEGIAFYFEHAGDVEELVLADTNGPFHPLSTLDGGHVSIANQAGGLAHVETLRGFDWSSSLRPTGMVVRDFDWTRPRLNLTKAAREEQEGGWESYLYPAELTLSAYDMGSHRYTKDDMAARARLLREGQQLGQKRGHGRGNVTGFCPGNTFELQGHARADLDQSYLITRVEHLGEAPEEQPPFPEEGTGDETKRERYENRFECILLSVPFRPEYPLVRSRVPGLQTATVVGPSGDSNEEIHTDVHGRIKVRFHWDRVGPEDEKASCWVRVAQAWAGAGFGTLFIPRVGMEVVVDFLEGNPDRPLVIGCVYNGINPPPTKLPEARTRSTLRTQSSPRSEGYNELRFEDARDKEQIFLHAQKDLEEVVEHDHSTQVNNDQANTVEKNQTNTVKVNQTESVGGEQSMTISGNRTKAVKKDETVTIEQNRTETVKANETVTVNGARTLTVDGQETYTVGGTRDKKVTGKETVTLEAGRLTTITTNDELTVSAERLVTADVKHQLTQGPTTLVFEGGHVDLKAGGYIHLVHEPGSIQIDNSGKVLVTSATGIELACGGCSIKISPTKIELTGAVEVSLSGGAGIVKLDPAGVAVSGPKISSSASGLNEVSGPIVKIN</sequence>
<organism evidence="7 8">
    <name type="scientific">Corallococcus llansteffanensis</name>
    <dbReference type="NCBI Taxonomy" id="2316731"/>
    <lineage>
        <taxon>Bacteria</taxon>
        <taxon>Pseudomonadati</taxon>
        <taxon>Myxococcota</taxon>
        <taxon>Myxococcia</taxon>
        <taxon>Myxococcales</taxon>
        <taxon>Cystobacterineae</taxon>
        <taxon>Myxococcaceae</taxon>
        <taxon>Corallococcus</taxon>
    </lineage>
</organism>
<dbReference type="PANTHER" id="PTHR32305">
    <property type="match status" value="1"/>
</dbReference>
<gene>
    <name evidence="7" type="primary">tssI</name>
    <name evidence="7" type="ORF">D7V93_08310</name>
</gene>
<dbReference type="Gene3D" id="2.30.110.50">
    <property type="match status" value="1"/>
</dbReference>
<dbReference type="Pfam" id="PF04717">
    <property type="entry name" value="Phage_base_V"/>
    <property type="match status" value="1"/>
</dbReference>
<dbReference type="EMBL" id="RAWB01000059">
    <property type="protein sequence ID" value="RKH63769.1"/>
    <property type="molecule type" value="Genomic_DNA"/>
</dbReference>
<feature type="region of interest" description="Disordered" evidence="4">
    <location>
        <begin position="381"/>
        <end position="400"/>
    </location>
</feature>
<dbReference type="NCBIfam" id="TIGR03361">
    <property type="entry name" value="VI_Rhs_Vgr"/>
    <property type="match status" value="1"/>
</dbReference>
<dbReference type="PANTHER" id="PTHR32305:SF15">
    <property type="entry name" value="PROTEIN RHSA-RELATED"/>
    <property type="match status" value="1"/>
</dbReference>
<dbReference type="NCBIfam" id="TIGR01646">
    <property type="entry name" value="vgr_GE"/>
    <property type="match status" value="1"/>
</dbReference>